<keyword evidence="5" id="KW-0406">Ion transport</keyword>
<evidence type="ECO:0000256" key="3">
    <source>
        <dbReference type="ARBA" id="ARBA00022448"/>
    </source>
</evidence>
<dbReference type="PROSITE" id="PS51202">
    <property type="entry name" value="RCK_C"/>
    <property type="match status" value="2"/>
</dbReference>
<feature type="transmembrane region" description="Helical" evidence="9">
    <location>
        <begin position="443"/>
        <end position="466"/>
    </location>
</feature>
<evidence type="ECO:0000256" key="8">
    <source>
        <dbReference type="ARBA" id="ARBA00023136"/>
    </source>
</evidence>
<evidence type="ECO:0000256" key="2">
    <source>
        <dbReference type="ARBA" id="ARBA00009854"/>
    </source>
</evidence>
<proteinExistence type="inferred from homology"/>
<evidence type="ECO:0000259" key="10">
    <source>
        <dbReference type="PROSITE" id="PS51202"/>
    </source>
</evidence>
<feature type="transmembrane region" description="Helical" evidence="9">
    <location>
        <begin position="403"/>
        <end position="422"/>
    </location>
</feature>
<gene>
    <name evidence="11" type="ORF">JIN84_03070</name>
</gene>
<dbReference type="InterPro" id="IPR050144">
    <property type="entry name" value="AAE_transporter"/>
</dbReference>
<evidence type="ECO:0000256" key="7">
    <source>
        <dbReference type="ARBA" id="ARBA00022989"/>
    </source>
</evidence>
<feature type="transmembrane region" description="Helical" evidence="9">
    <location>
        <begin position="70"/>
        <end position="91"/>
    </location>
</feature>
<dbReference type="Pfam" id="PF02080">
    <property type="entry name" value="TrkA_C"/>
    <property type="match status" value="1"/>
</dbReference>
<evidence type="ECO:0000313" key="12">
    <source>
        <dbReference type="Proteomes" id="UP000600139"/>
    </source>
</evidence>
<comment type="caution">
    <text evidence="11">The sequence shown here is derived from an EMBL/GenBank/DDBJ whole genome shotgun (WGS) entry which is preliminary data.</text>
</comment>
<dbReference type="PANTHER" id="PTHR30445:SF3">
    <property type="entry name" value="TRANSPORT PROTEIN YIDE-RELATED"/>
    <property type="match status" value="1"/>
</dbReference>
<dbReference type="AlphaFoldDB" id="A0A934R3J6"/>
<reference evidence="11" key="1">
    <citation type="submission" date="2021-01" db="EMBL/GenBank/DDBJ databases">
        <title>Modified the classification status of verrucomicrobia.</title>
        <authorList>
            <person name="Feng X."/>
        </authorList>
    </citation>
    <scope>NUCLEOTIDE SEQUENCE</scope>
    <source>
        <strain evidence="11">JCM 18052</strain>
    </source>
</reference>
<dbReference type="RefSeq" id="WP_200349537.1">
    <property type="nucleotide sequence ID" value="NZ_BAABHZ010000010.1"/>
</dbReference>
<dbReference type="InterPro" id="IPR038770">
    <property type="entry name" value="Na+/solute_symporter_sf"/>
</dbReference>
<accession>A0A934R3J6</accession>
<dbReference type="Proteomes" id="UP000600139">
    <property type="component" value="Unassembled WGS sequence"/>
</dbReference>
<evidence type="ECO:0000256" key="4">
    <source>
        <dbReference type="ARBA" id="ARBA00022475"/>
    </source>
</evidence>
<feature type="transmembrane region" description="Helical" evidence="9">
    <location>
        <begin position="377"/>
        <end position="397"/>
    </location>
</feature>
<dbReference type="Gene3D" id="3.30.70.1450">
    <property type="entry name" value="Regulator of K+ conductance, C-terminal domain"/>
    <property type="match status" value="2"/>
</dbReference>
<feature type="transmembrane region" description="Helical" evidence="9">
    <location>
        <begin position="98"/>
        <end position="120"/>
    </location>
</feature>
<dbReference type="NCBIfam" id="TIGR01625">
    <property type="entry name" value="YidE_YbjL_dupl"/>
    <property type="match status" value="2"/>
</dbReference>
<dbReference type="PANTHER" id="PTHR30445">
    <property type="entry name" value="K(+)_H(+) ANTIPORTER SUBUNIT KHTT"/>
    <property type="match status" value="1"/>
</dbReference>
<evidence type="ECO:0000256" key="1">
    <source>
        <dbReference type="ARBA" id="ARBA00004651"/>
    </source>
</evidence>
<evidence type="ECO:0000256" key="5">
    <source>
        <dbReference type="ARBA" id="ARBA00022538"/>
    </source>
</evidence>
<dbReference type="GO" id="GO:0008324">
    <property type="term" value="F:monoatomic cation transmembrane transporter activity"/>
    <property type="evidence" value="ECO:0007669"/>
    <property type="project" value="InterPro"/>
</dbReference>
<feature type="domain" description="RCK C-terminal" evidence="10">
    <location>
        <begin position="285"/>
        <end position="367"/>
    </location>
</feature>
<evidence type="ECO:0000313" key="11">
    <source>
        <dbReference type="EMBL" id="MBK1814579.1"/>
    </source>
</evidence>
<dbReference type="SUPFAM" id="SSF116726">
    <property type="entry name" value="TrkA C-terminal domain-like"/>
    <property type="match status" value="2"/>
</dbReference>
<feature type="transmembrane region" description="Helical" evidence="9">
    <location>
        <begin position="472"/>
        <end position="495"/>
    </location>
</feature>
<keyword evidence="5" id="KW-0630">Potassium</keyword>
<feature type="transmembrane region" description="Helical" evidence="9">
    <location>
        <begin position="12"/>
        <end position="30"/>
    </location>
</feature>
<keyword evidence="7 9" id="KW-1133">Transmembrane helix</keyword>
<dbReference type="GO" id="GO:0006813">
    <property type="term" value="P:potassium ion transport"/>
    <property type="evidence" value="ECO:0007669"/>
    <property type="project" value="UniProtKB-KW"/>
</dbReference>
<dbReference type="EMBL" id="JAENIK010000004">
    <property type="protein sequence ID" value="MBK1814579.1"/>
    <property type="molecule type" value="Genomic_DNA"/>
</dbReference>
<keyword evidence="8 9" id="KW-0472">Membrane</keyword>
<dbReference type="InterPro" id="IPR006037">
    <property type="entry name" value="RCK_C"/>
</dbReference>
<sequence>MSWLSELHQTQPVAHAIGVLSFVCVLGMAFGSMKFRGIGLGTSGVLFAGIIVGHFGEAVDHQTLDFVKEFGLILFVFTIGLQLGPGFFAALREQGVKMNLLAFVIVVLGAVGAPLAGWIAGFDPAAVLGIFSGASTNTPSLGAATQTLGTIPGIATDRLTLPALAYAVTYPAAIIGIIGTLLLLKQILRIDPVAEASGFAAKSSRQVEPLERRTLVVTNPNLEGVALGSIPGRLEAGVTISRICHEGETRIAGETSVLHLEDRLAVIGTPAALDQFARVIGRTSDEDLVLRDESISYRRVVVTDRGVLGKNVGQLDLGERFGVAVTRVTRADLEMSAVPGLRLQFGDQLQIVGRDKDLDAAAKSLGNSLKEINETHFVPFFIGLVLGVMLGTMPIAFPGIPQPVKLGLAGGPLVVALILGRVGRIGRQVWHMPVNTNLAFREFGIALFFAAVGLTAGSKFFATVFSTTGVQWLAAGVCVTMVPLLVVGVFARVVLKMNFMDLSGLLAGSMTDPPALAFASNISGSDAPAVGYATVYPLTTLMRILAAQILTIILFQ</sequence>
<name>A0A934R3J6_9BACT</name>
<dbReference type="Pfam" id="PF06826">
    <property type="entry name" value="Asp-Al_Ex"/>
    <property type="match status" value="2"/>
</dbReference>
<dbReference type="InterPro" id="IPR006512">
    <property type="entry name" value="YidE_YbjL"/>
</dbReference>
<evidence type="ECO:0000256" key="6">
    <source>
        <dbReference type="ARBA" id="ARBA00022692"/>
    </source>
</evidence>
<keyword evidence="3" id="KW-0813">Transport</keyword>
<dbReference type="Gene3D" id="1.20.1530.20">
    <property type="match status" value="1"/>
</dbReference>
<dbReference type="NCBIfam" id="NF003007">
    <property type="entry name" value="PRK03818.1"/>
    <property type="match status" value="1"/>
</dbReference>
<feature type="transmembrane region" description="Helical" evidence="9">
    <location>
        <begin position="37"/>
        <end position="55"/>
    </location>
</feature>
<organism evidence="11 12">
    <name type="scientific">Luteolibacter yonseiensis</name>
    <dbReference type="NCBI Taxonomy" id="1144680"/>
    <lineage>
        <taxon>Bacteria</taxon>
        <taxon>Pseudomonadati</taxon>
        <taxon>Verrucomicrobiota</taxon>
        <taxon>Verrucomicrobiia</taxon>
        <taxon>Verrucomicrobiales</taxon>
        <taxon>Verrucomicrobiaceae</taxon>
        <taxon>Luteolibacter</taxon>
    </lineage>
</organism>
<dbReference type="InterPro" id="IPR036721">
    <property type="entry name" value="RCK_C_sf"/>
</dbReference>
<keyword evidence="5" id="KW-0633">Potassium transport</keyword>
<feature type="domain" description="RCK C-terminal" evidence="10">
    <location>
        <begin position="202"/>
        <end position="282"/>
    </location>
</feature>
<keyword evidence="12" id="KW-1185">Reference proteome</keyword>
<comment type="similarity">
    <text evidence="2">Belongs to the AAE transporter (TC 2.A.81) family.</text>
</comment>
<evidence type="ECO:0000256" key="9">
    <source>
        <dbReference type="SAM" id="Phobius"/>
    </source>
</evidence>
<keyword evidence="4" id="KW-1003">Cell membrane</keyword>
<comment type="subcellular location">
    <subcellularLocation>
        <location evidence="1">Cell membrane</location>
        <topology evidence="1">Multi-pass membrane protein</topology>
    </subcellularLocation>
</comment>
<dbReference type="GO" id="GO:0005886">
    <property type="term" value="C:plasma membrane"/>
    <property type="evidence" value="ECO:0007669"/>
    <property type="project" value="UniProtKB-SubCell"/>
</dbReference>
<protein>
    <submittedName>
        <fullName evidence="11">Transporter</fullName>
    </submittedName>
</protein>
<feature type="transmembrane region" description="Helical" evidence="9">
    <location>
        <begin position="163"/>
        <end position="184"/>
    </location>
</feature>
<keyword evidence="6 9" id="KW-0812">Transmembrane</keyword>